<accession>A0A6N2T2L9</accession>
<evidence type="ECO:0008006" key="3">
    <source>
        <dbReference type="Google" id="ProtNLM"/>
    </source>
</evidence>
<dbReference type="AlphaFoldDB" id="A0A6N2T2L9"/>
<reference evidence="2" key="1">
    <citation type="submission" date="2019-11" db="EMBL/GenBank/DDBJ databases">
        <authorList>
            <person name="Feng L."/>
        </authorList>
    </citation>
    <scope>NUCLEOTIDE SEQUENCE</scope>
    <source>
        <strain evidence="2">CnexileLFYP112</strain>
    </source>
</reference>
<evidence type="ECO:0000313" key="2">
    <source>
        <dbReference type="EMBL" id="VYS99302.1"/>
    </source>
</evidence>
<gene>
    <name evidence="2" type="ORF">CNLFYP112_01581</name>
</gene>
<keyword evidence="1" id="KW-0732">Signal</keyword>
<evidence type="ECO:0000256" key="1">
    <source>
        <dbReference type="SAM" id="SignalP"/>
    </source>
</evidence>
<dbReference type="PROSITE" id="PS51257">
    <property type="entry name" value="PROKAR_LIPOPROTEIN"/>
    <property type="match status" value="1"/>
</dbReference>
<name>A0A6N2T2L9_9FIRM</name>
<organism evidence="2">
    <name type="scientific">[Clostridium] nexile</name>
    <dbReference type="NCBI Taxonomy" id="29361"/>
    <lineage>
        <taxon>Bacteria</taxon>
        <taxon>Bacillati</taxon>
        <taxon>Bacillota</taxon>
        <taxon>Clostridia</taxon>
        <taxon>Lachnospirales</taxon>
        <taxon>Lachnospiraceae</taxon>
        <taxon>Tyzzerella</taxon>
    </lineage>
</organism>
<dbReference type="EMBL" id="CACRTG010000011">
    <property type="protein sequence ID" value="VYS99302.1"/>
    <property type="molecule type" value="Genomic_DNA"/>
</dbReference>
<protein>
    <recommendedName>
        <fullName evidence="3">Lipocalin-like domain-containing protein</fullName>
    </recommendedName>
</protein>
<feature type="chain" id="PRO_5027111140" description="Lipocalin-like domain-containing protein" evidence="1">
    <location>
        <begin position="24"/>
        <end position="126"/>
    </location>
</feature>
<sequence length="126" mass="14054">MKKMSLFKSISLGCMLILVFSMAACGIDKPSDLLVGTWVSEDDEIVDFQDDGSCTAPFTYRSAWWESADRYTVKDDGKLVMTSKEGHADDSFELAESEEEALDNGNMYFVSEDTLIIDGDTYTKSE</sequence>
<proteinExistence type="predicted"/>
<feature type="signal peptide" evidence="1">
    <location>
        <begin position="1"/>
        <end position="23"/>
    </location>
</feature>